<comment type="caution">
    <text evidence="1">The sequence shown here is derived from an EMBL/GenBank/DDBJ whole genome shotgun (WGS) entry which is preliminary data.</text>
</comment>
<proteinExistence type="predicted"/>
<dbReference type="SUPFAM" id="SSF140860">
    <property type="entry name" value="Pseudo ankyrin repeat-like"/>
    <property type="match status" value="1"/>
</dbReference>
<sequence length="183" mass="20569">MGERGLPRRAEDLIKSFAGFHDRAEYFQSKIRNCGSHRDDTFKDVRDIHIRLLTVFESGSSRSVAEELFKYLDKLTTEDRARSFLLLASEEGDKGQDWLDRIVESFEVSPKALRPQLLLAASIIGHESMVTLVLRDIATDEDLPANIDAVEGECLIEASRNQHFSIVKELLDGGATHEGYCAT</sequence>
<reference evidence="1 2" key="1">
    <citation type="submission" date="2024-09" db="EMBL/GenBank/DDBJ databases">
        <title>Genome sequencing and assembly of Phytophthora oleae, isolate VK10A, causative agent of rot of olive drupes.</title>
        <authorList>
            <person name="Conti Taguali S."/>
            <person name="Riolo M."/>
            <person name="La Spada F."/>
            <person name="Cacciola S.O."/>
            <person name="Dionisio G."/>
        </authorList>
    </citation>
    <scope>NUCLEOTIDE SEQUENCE [LARGE SCALE GENOMIC DNA]</scope>
    <source>
        <strain evidence="1 2">VK10A</strain>
    </source>
</reference>
<organism evidence="1 2">
    <name type="scientific">Phytophthora oleae</name>
    <dbReference type="NCBI Taxonomy" id="2107226"/>
    <lineage>
        <taxon>Eukaryota</taxon>
        <taxon>Sar</taxon>
        <taxon>Stramenopiles</taxon>
        <taxon>Oomycota</taxon>
        <taxon>Peronosporomycetes</taxon>
        <taxon>Peronosporales</taxon>
        <taxon>Peronosporaceae</taxon>
        <taxon>Phytophthora</taxon>
    </lineage>
</organism>
<evidence type="ECO:0000313" key="2">
    <source>
        <dbReference type="Proteomes" id="UP001632037"/>
    </source>
</evidence>
<dbReference type="Proteomes" id="UP001632037">
    <property type="component" value="Unassembled WGS sequence"/>
</dbReference>
<protein>
    <submittedName>
        <fullName evidence="1">Uncharacterized protein</fullName>
    </submittedName>
</protein>
<evidence type="ECO:0000313" key="1">
    <source>
        <dbReference type="EMBL" id="KAL3665778.1"/>
    </source>
</evidence>
<name>A0ABD3FFQ0_9STRA</name>
<accession>A0ABD3FFQ0</accession>
<gene>
    <name evidence="1" type="ORF">V7S43_009207</name>
</gene>
<keyword evidence="2" id="KW-1185">Reference proteome</keyword>
<dbReference type="EMBL" id="JBIMZQ010000019">
    <property type="protein sequence ID" value="KAL3665778.1"/>
    <property type="molecule type" value="Genomic_DNA"/>
</dbReference>
<dbReference type="AlphaFoldDB" id="A0ABD3FFQ0"/>